<name>A0ABC8TN32_9AQUA</name>
<gene>
    <name evidence="3" type="ORF">ILEXP_LOCUS40355</name>
</gene>
<keyword evidence="2" id="KW-1133">Transmembrane helix</keyword>
<accession>A0ABC8TN32</accession>
<evidence type="ECO:0000256" key="2">
    <source>
        <dbReference type="SAM" id="Phobius"/>
    </source>
</evidence>
<dbReference type="InterPro" id="IPR022709">
    <property type="entry name" value="SCAI"/>
</dbReference>
<proteinExistence type="predicted"/>
<dbReference type="Proteomes" id="UP001642360">
    <property type="component" value="Unassembled WGS sequence"/>
</dbReference>
<feature type="transmembrane region" description="Helical" evidence="2">
    <location>
        <begin position="418"/>
        <end position="445"/>
    </location>
</feature>
<evidence type="ECO:0000256" key="1">
    <source>
        <dbReference type="SAM" id="MobiDB-lite"/>
    </source>
</evidence>
<dbReference type="AlphaFoldDB" id="A0ABC8TN32"/>
<sequence>MDTFRMLQCLEWEPSGSFYQAHPVESRVNGPFTDHSVTSGLIDINLAAEMTDPTLPPNPRKAVLYRPSVTQLIAVIATICEELPLDSVMLIYLSASGKVGHSSASQMETCGTSKKSSRSNVSSYTLREQNGLHKNQVNDQEDSSHCFENYLWLGPSRNGDLNNLYPGDIIPFTRRPLFLIIDSDKSHVFKVLHGAERGEATAILLSPLRSSFKNPRGSDATQNGSQFTLFLTSPLGAFCQLVGLTSSADETGIYSDAARVISAAFSEWEVILCTSTSLDLVWAQVLSDPLLRRLILRFIFCRSVLTLFCPWEESEQYLPVCLPELPRSVSPNSKAVQSAILQLVKHLNKQLHWLHGTKSRRRLTAGISVDLKKVKSWSFTNYHVRPTIQGLFSVLVGWLLMLGLFVHEGFIGELCIELTWLIVLFVIVATELFIICSYLCIMAAAG</sequence>
<feature type="compositionally biased region" description="Polar residues" evidence="1">
    <location>
        <begin position="102"/>
        <end position="112"/>
    </location>
</feature>
<evidence type="ECO:0000313" key="3">
    <source>
        <dbReference type="EMBL" id="CAK9170841.1"/>
    </source>
</evidence>
<evidence type="ECO:0000313" key="4">
    <source>
        <dbReference type="Proteomes" id="UP001642360"/>
    </source>
</evidence>
<dbReference type="EMBL" id="CAUOFW020005602">
    <property type="protein sequence ID" value="CAK9170841.1"/>
    <property type="molecule type" value="Genomic_DNA"/>
</dbReference>
<keyword evidence="2" id="KW-0472">Membrane</keyword>
<comment type="caution">
    <text evidence="3">The sequence shown here is derived from an EMBL/GenBank/DDBJ whole genome shotgun (WGS) entry which is preliminary data.</text>
</comment>
<keyword evidence="4" id="KW-1185">Reference proteome</keyword>
<feature type="transmembrane region" description="Helical" evidence="2">
    <location>
        <begin position="388"/>
        <end position="406"/>
    </location>
</feature>
<organism evidence="3 4">
    <name type="scientific">Ilex paraguariensis</name>
    <name type="common">yerba mate</name>
    <dbReference type="NCBI Taxonomy" id="185542"/>
    <lineage>
        <taxon>Eukaryota</taxon>
        <taxon>Viridiplantae</taxon>
        <taxon>Streptophyta</taxon>
        <taxon>Embryophyta</taxon>
        <taxon>Tracheophyta</taxon>
        <taxon>Spermatophyta</taxon>
        <taxon>Magnoliopsida</taxon>
        <taxon>eudicotyledons</taxon>
        <taxon>Gunneridae</taxon>
        <taxon>Pentapetalae</taxon>
        <taxon>asterids</taxon>
        <taxon>campanulids</taxon>
        <taxon>Aquifoliales</taxon>
        <taxon>Aquifoliaceae</taxon>
        <taxon>Ilex</taxon>
    </lineage>
</organism>
<feature type="region of interest" description="Disordered" evidence="1">
    <location>
        <begin position="102"/>
        <end position="123"/>
    </location>
</feature>
<dbReference type="Pfam" id="PF12070">
    <property type="entry name" value="SCAI"/>
    <property type="match status" value="1"/>
</dbReference>
<dbReference type="PANTHER" id="PTHR21243">
    <property type="entry name" value="PROTEIN SCAI"/>
    <property type="match status" value="1"/>
</dbReference>
<reference evidence="3 4" key="1">
    <citation type="submission" date="2024-02" db="EMBL/GenBank/DDBJ databases">
        <authorList>
            <person name="Vignale AGUSTIN F."/>
            <person name="Sosa J E."/>
            <person name="Modenutti C."/>
        </authorList>
    </citation>
    <scope>NUCLEOTIDE SEQUENCE [LARGE SCALE GENOMIC DNA]</scope>
</reference>
<keyword evidence="2" id="KW-0812">Transmembrane</keyword>
<protein>
    <submittedName>
        <fullName evidence="3">Uncharacterized protein</fullName>
    </submittedName>
</protein>